<dbReference type="GO" id="GO:0051539">
    <property type="term" value="F:4 iron, 4 sulfur cluster binding"/>
    <property type="evidence" value="ECO:0007669"/>
    <property type="project" value="UniProtKB-KW"/>
</dbReference>
<keyword evidence="7" id="KW-0812">Transmembrane</keyword>
<proteinExistence type="predicted"/>
<feature type="transmembrane region" description="Helical" evidence="7">
    <location>
        <begin position="464"/>
        <end position="482"/>
    </location>
</feature>
<evidence type="ECO:0000256" key="2">
    <source>
        <dbReference type="ARBA" id="ARBA00022485"/>
    </source>
</evidence>
<dbReference type="SUPFAM" id="SSF54862">
    <property type="entry name" value="4Fe-4S ferredoxins"/>
    <property type="match status" value="1"/>
</dbReference>
<dbReference type="EMBL" id="CP002046">
    <property type="protein sequence ID" value="EAP87366.1"/>
    <property type="molecule type" value="Genomic_DNA"/>
</dbReference>
<dbReference type="Pfam" id="PF13187">
    <property type="entry name" value="Fer4_9"/>
    <property type="match status" value="1"/>
</dbReference>
<feature type="domain" description="4Fe-4S ferredoxin-type" evidence="8">
    <location>
        <begin position="577"/>
        <end position="606"/>
    </location>
</feature>
<dbReference type="Pfam" id="PF12801">
    <property type="entry name" value="Fer4_5"/>
    <property type="match status" value="2"/>
</dbReference>
<evidence type="ECO:0000313" key="9">
    <source>
        <dbReference type="EMBL" id="EAP87366.1"/>
    </source>
</evidence>
<dbReference type="GO" id="GO:0005886">
    <property type="term" value="C:plasma membrane"/>
    <property type="evidence" value="ECO:0007669"/>
    <property type="project" value="TreeGrafter"/>
</dbReference>
<feature type="transmembrane region" description="Helical" evidence="7">
    <location>
        <begin position="93"/>
        <end position="113"/>
    </location>
</feature>
<dbReference type="HOGENOM" id="CLU_038806_0_0_10"/>
<keyword evidence="7" id="KW-1133">Transmembrane helix</keyword>
<dbReference type="STRING" id="216432.CA2559_01385"/>
<evidence type="ECO:0000256" key="7">
    <source>
        <dbReference type="SAM" id="Phobius"/>
    </source>
</evidence>
<dbReference type="PROSITE" id="PS00198">
    <property type="entry name" value="4FE4S_FER_1"/>
    <property type="match status" value="1"/>
</dbReference>
<accession>A3U549</accession>
<dbReference type="PROSITE" id="PS51379">
    <property type="entry name" value="4FE4S_FER_2"/>
    <property type="match status" value="2"/>
</dbReference>
<dbReference type="Gene3D" id="3.50.30.30">
    <property type="match status" value="1"/>
</dbReference>
<sequence length="633" mass="70356">MSRIEHNMSLTGGQPPKALNTIQKISTAVGVVGLGILLLALLNVNFPNKTIALSLSLLMMLAGIVAFSYGAYSNKHEGIKNDGVMFKSITSRGLWGWILGIAMTGFYVVLYFYPQYLGLVSDGDNTGVIALFDPLSKLLSGNPASQWFLYGTLYTLAIFAFGIKFIWKYRNNTYEVVRTISVMFFQTAFAFIIPEILVRLNQPYYDFKNIWPLNYELFAGYKIDEFLSAGNVGLIMLIFGLLSIFVITPILTYKYGKRWYCSWVCGCGGLAETAGDPFRHLSDKSQTAWKIERWVIHSVVVFVTVMTVAVVFSYLQGNESSSISEWSNLDNKVVFMSEEGDKPIGDKILAAQQANAKGVVFINKSSSTPTIQSSVPLTIDYIVVNEAEQEEALKKAKNGENVVLQNALVQSPDFEVAANQDVKVYDDFLISKEFFIWFIVILLTLVFGWAMLFKREELAKDAQYGAIGYFVVVISLLLITYFSSPGKLFLFDAYQLRKAYGFLIGAIFSGVIGVGFYPIFGSRVWCRFGCPMAAILGFQQRLLSKFRITTNGGQCISCGNCSTYCEMGIDVRAYAQKGENIVRSSCVGCGICSAVCPRGVLKLENDSMNGRINSNDILLGNDVNLMDYLKQHN</sequence>
<feature type="transmembrane region" description="Helical" evidence="7">
    <location>
        <begin position="232"/>
        <end position="253"/>
    </location>
</feature>
<dbReference type="Proteomes" id="UP000002297">
    <property type="component" value="Chromosome"/>
</dbReference>
<dbReference type="AlphaFoldDB" id="A3U549"/>
<keyword evidence="3" id="KW-0479">Metal-binding</keyword>
<feature type="transmembrane region" description="Helical" evidence="7">
    <location>
        <begin position="434"/>
        <end position="452"/>
    </location>
</feature>
<dbReference type="PANTHER" id="PTHR30176:SF3">
    <property type="entry name" value="FERREDOXIN-TYPE PROTEIN NAPH"/>
    <property type="match status" value="1"/>
</dbReference>
<evidence type="ECO:0000256" key="1">
    <source>
        <dbReference type="ARBA" id="ARBA00022448"/>
    </source>
</evidence>
<feature type="transmembrane region" description="Helical" evidence="7">
    <location>
        <begin position="147"/>
        <end position="167"/>
    </location>
</feature>
<keyword evidence="1" id="KW-0813">Transport</keyword>
<dbReference type="KEGG" id="cat:CA2559_01385"/>
<dbReference type="InterPro" id="IPR051684">
    <property type="entry name" value="Electron_Trans/Redox"/>
</dbReference>
<evidence type="ECO:0000256" key="5">
    <source>
        <dbReference type="ARBA" id="ARBA00023004"/>
    </source>
</evidence>
<name>A3U549_CROAH</name>
<evidence type="ECO:0000313" key="10">
    <source>
        <dbReference type="Proteomes" id="UP000002297"/>
    </source>
</evidence>
<keyword evidence="6" id="KW-0411">Iron-sulfur</keyword>
<feature type="transmembrane region" description="Helical" evidence="7">
    <location>
        <begin position="179"/>
        <end position="198"/>
    </location>
</feature>
<dbReference type="eggNOG" id="COG0348">
    <property type="taxonomic scope" value="Bacteria"/>
</dbReference>
<protein>
    <submittedName>
        <fullName evidence="9">Conserved ferredoxin-related protein</fullName>
    </submittedName>
</protein>
<keyword evidence="4" id="KW-0249">Electron transport</keyword>
<dbReference type="PANTHER" id="PTHR30176">
    <property type="entry name" value="FERREDOXIN-TYPE PROTEIN NAPH"/>
    <property type="match status" value="1"/>
</dbReference>
<dbReference type="GO" id="GO:0046872">
    <property type="term" value="F:metal ion binding"/>
    <property type="evidence" value="ECO:0007669"/>
    <property type="project" value="UniProtKB-KW"/>
</dbReference>
<feature type="transmembrane region" description="Helical" evidence="7">
    <location>
        <begin position="25"/>
        <end position="44"/>
    </location>
</feature>
<feature type="transmembrane region" description="Helical" evidence="7">
    <location>
        <begin position="294"/>
        <end position="315"/>
    </location>
</feature>
<dbReference type="InterPro" id="IPR017896">
    <property type="entry name" value="4Fe4S_Fe-S-bd"/>
</dbReference>
<evidence type="ECO:0000259" key="8">
    <source>
        <dbReference type="PROSITE" id="PS51379"/>
    </source>
</evidence>
<gene>
    <name evidence="9" type="ordered locus">CA2559_01385</name>
</gene>
<reference evidence="9 10" key="1">
    <citation type="journal article" date="2010" name="J. Bacteriol.">
        <title>The complete genome sequence of Croceibacter atlanticus HTCC2559T.</title>
        <authorList>
            <person name="Oh H.M."/>
            <person name="Kang I."/>
            <person name="Ferriera S."/>
            <person name="Giovannoni S.J."/>
            <person name="Cho J.C."/>
        </authorList>
    </citation>
    <scope>NUCLEOTIDE SEQUENCE [LARGE SCALE GENOMIC DNA]</scope>
    <source>
        <strain evidence="10">ATCC BAA-628 / HTCC2559 / KCTC 12090</strain>
    </source>
</reference>
<keyword evidence="5" id="KW-0408">Iron</keyword>
<dbReference type="InterPro" id="IPR017900">
    <property type="entry name" value="4Fe4S_Fe_S_CS"/>
</dbReference>
<organism evidence="9 10">
    <name type="scientific">Croceibacter atlanticus (strain ATCC BAA-628 / JCM 21780 / CIP 108009 / IAM 15332 / KCTC 12090 / HTCC2559)</name>
    <dbReference type="NCBI Taxonomy" id="216432"/>
    <lineage>
        <taxon>Bacteria</taxon>
        <taxon>Pseudomonadati</taxon>
        <taxon>Bacteroidota</taxon>
        <taxon>Flavobacteriia</taxon>
        <taxon>Flavobacteriales</taxon>
        <taxon>Flavobacteriaceae</taxon>
        <taxon>Croceibacter</taxon>
    </lineage>
</organism>
<feature type="transmembrane region" description="Helical" evidence="7">
    <location>
        <begin position="50"/>
        <end position="72"/>
    </location>
</feature>
<feature type="domain" description="4Fe-4S ferredoxin-type" evidence="8">
    <location>
        <begin position="546"/>
        <end position="574"/>
    </location>
</feature>
<dbReference type="RefSeq" id="WP_013186044.1">
    <property type="nucleotide sequence ID" value="NC_014230.1"/>
</dbReference>
<dbReference type="Gene3D" id="3.30.70.20">
    <property type="match status" value="1"/>
</dbReference>
<evidence type="ECO:0000256" key="3">
    <source>
        <dbReference type="ARBA" id="ARBA00022723"/>
    </source>
</evidence>
<evidence type="ECO:0000256" key="4">
    <source>
        <dbReference type="ARBA" id="ARBA00022982"/>
    </source>
</evidence>
<keyword evidence="7" id="KW-0472">Membrane</keyword>
<evidence type="ECO:0000256" key="6">
    <source>
        <dbReference type="ARBA" id="ARBA00023014"/>
    </source>
</evidence>
<dbReference type="GeneID" id="89454511"/>
<keyword evidence="10" id="KW-1185">Reference proteome</keyword>
<feature type="transmembrane region" description="Helical" evidence="7">
    <location>
        <begin position="502"/>
        <end position="520"/>
    </location>
</feature>
<keyword evidence="2" id="KW-0004">4Fe-4S</keyword>